<dbReference type="Proteomes" id="UP000695026">
    <property type="component" value="Unplaced"/>
</dbReference>
<dbReference type="KEGG" id="pbi:112540518"/>
<dbReference type="RefSeq" id="XP_025021789.1">
    <property type="nucleotide sequence ID" value="XM_025166021.1"/>
</dbReference>
<dbReference type="GeneID" id="112540518"/>
<organism evidence="1 2">
    <name type="scientific">Python bivittatus</name>
    <name type="common">Burmese python</name>
    <name type="synonym">Python molurus bivittatus</name>
    <dbReference type="NCBI Taxonomy" id="176946"/>
    <lineage>
        <taxon>Eukaryota</taxon>
        <taxon>Metazoa</taxon>
        <taxon>Chordata</taxon>
        <taxon>Craniata</taxon>
        <taxon>Vertebrata</taxon>
        <taxon>Euteleostomi</taxon>
        <taxon>Lepidosauria</taxon>
        <taxon>Squamata</taxon>
        <taxon>Bifurcata</taxon>
        <taxon>Unidentata</taxon>
        <taxon>Episquamata</taxon>
        <taxon>Toxicofera</taxon>
        <taxon>Serpentes</taxon>
        <taxon>Henophidia</taxon>
        <taxon>Pythonidae</taxon>
        <taxon>Python</taxon>
    </lineage>
</organism>
<keyword evidence="1" id="KW-1185">Reference proteome</keyword>
<evidence type="ECO:0000313" key="1">
    <source>
        <dbReference type="Proteomes" id="UP000695026"/>
    </source>
</evidence>
<sequence>MKPYKGMEWLQYSKITQQDNRCNMTDIMQRISLSKPPMKQSMYETLYMMDYTPYAECQDQLSMMDLSKKLQLEAQLKKKEFERLVEKKPMKYTEEPICQEVEPPYPIRINESLSNSQEAPLAFQQVQEGQEKYFLPLEPIAVQKKEAESTTPQTDAFAMPGKKGTPCIKQELGQNWNNYQQFMLEMRRANETQLKEIKKLHLGSSVFQADFVTTTDASTYQRDYKNWPRVRSGLYRANRNFSNFVFHDGYYDENPWMSEYMDNYNIFLRKLNWKTQNPVSAFCSAVRPISRLSPEISTQTPIAVNSVL</sequence>
<gene>
    <name evidence="2" type="primary">LOC112540518</name>
</gene>
<dbReference type="AlphaFoldDB" id="A0A9F5IDU1"/>
<dbReference type="OrthoDB" id="9514831at2759"/>
<protein>
    <submittedName>
        <fullName evidence="2">Uncharacterized protein LOC112540518</fullName>
    </submittedName>
</protein>
<dbReference type="OMA" id="MDNYNIF"/>
<reference evidence="2" key="1">
    <citation type="submission" date="2025-08" db="UniProtKB">
        <authorList>
            <consortium name="RefSeq"/>
        </authorList>
    </citation>
    <scope>IDENTIFICATION</scope>
    <source>
        <tissue evidence="2">Liver</tissue>
    </source>
</reference>
<accession>A0A9F5IDU1</accession>
<proteinExistence type="predicted"/>
<evidence type="ECO:0000313" key="2">
    <source>
        <dbReference type="RefSeq" id="XP_025021789.1"/>
    </source>
</evidence>
<name>A0A9F5IDU1_PYTBI</name>